<dbReference type="EMBL" id="QRGP01000003">
    <property type="protein sequence ID" value="RDV01607.1"/>
    <property type="molecule type" value="Genomic_DNA"/>
</dbReference>
<proteinExistence type="predicted"/>
<dbReference type="OrthoDB" id="7188556at2"/>
<evidence type="ECO:0000313" key="2">
    <source>
        <dbReference type="EMBL" id="RDV01607.1"/>
    </source>
</evidence>
<comment type="caution">
    <text evidence="2">The sequence shown here is derived from an EMBL/GenBank/DDBJ whole genome shotgun (WGS) entry which is preliminary data.</text>
</comment>
<evidence type="ECO:0000256" key="1">
    <source>
        <dbReference type="SAM" id="Phobius"/>
    </source>
</evidence>
<feature type="transmembrane region" description="Helical" evidence="1">
    <location>
        <begin position="113"/>
        <end position="134"/>
    </location>
</feature>
<dbReference type="AlphaFoldDB" id="A0A371B256"/>
<organism evidence="2 3">
    <name type="scientific">Sphingorhabdus pulchriflava</name>
    <dbReference type="NCBI Taxonomy" id="2292257"/>
    <lineage>
        <taxon>Bacteria</taxon>
        <taxon>Pseudomonadati</taxon>
        <taxon>Pseudomonadota</taxon>
        <taxon>Alphaproteobacteria</taxon>
        <taxon>Sphingomonadales</taxon>
        <taxon>Sphingomonadaceae</taxon>
        <taxon>Sphingorhabdus</taxon>
    </lineage>
</organism>
<name>A0A371B256_9SPHN</name>
<keyword evidence="1" id="KW-0812">Transmembrane</keyword>
<dbReference type="RefSeq" id="WP_115550388.1">
    <property type="nucleotide sequence ID" value="NZ_QRGP01000003.1"/>
</dbReference>
<gene>
    <name evidence="2" type="ORF">DXH95_15080</name>
</gene>
<sequence>MPAFTLPDALVINLYWVLALLCCGFAAVAGGRSGRIGALMIITASVASVAGEQFGTWNQTHIPVMTIDFILLAGFYWLALRSKSYWPIWVTGFHLISVFSHIAVLFADDVRQMLYYGFGAFWSLPILLAMVIGISRDRLQHIEPG</sequence>
<keyword evidence="1" id="KW-1133">Transmembrane helix</keyword>
<dbReference type="Proteomes" id="UP000263833">
    <property type="component" value="Unassembled WGS sequence"/>
</dbReference>
<feature type="transmembrane region" description="Helical" evidence="1">
    <location>
        <begin position="60"/>
        <end position="79"/>
    </location>
</feature>
<keyword evidence="3" id="KW-1185">Reference proteome</keyword>
<feature type="transmembrane region" description="Helical" evidence="1">
    <location>
        <begin position="36"/>
        <end position="54"/>
    </location>
</feature>
<accession>A0A371B256</accession>
<keyword evidence="1" id="KW-0472">Membrane</keyword>
<evidence type="ECO:0000313" key="3">
    <source>
        <dbReference type="Proteomes" id="UP000263833"/>
    </source>
</evidence>
<reference evidence="3" key="1">
    <citation type="submission" date="2018-08" db="EMBL/GenBank/DDBJ databases">
        <authorList>
            <person name="Kim S.-J."/>
            <person name="Jung G.-Y."/>
        </authorList>
    </citation>
    <scope>NUCLEOTIDE SEQUENCE [LARGE SCALE GENOMIC DNA]</scope>
    <source>
        <strain evidence="3">GY_G</strain>
    </source>
</reference>
<feature type="transmembrane region" description="Helical" evidence="1">
    <location>
        <begin position="86"/>
        <end position="107"/>
    </location>
</feature>
<protein>
    <submittedName>
        <fullName evidence="2">Uncharacterized protein</fullName>
    </submittedName>
</protein>
<feature type="transmembrane region" description="Helical" evidence="1">
    <location>
        <begin position="12"/>
        <end position="29"/>
    </location>
</feature>